<comment type="similarity">
    <text evidence="1">Belongs to the sulfatase family.</text>
</comment>
<keyword evidence="2 4" id="KW-0378">Hydrolase</keyword>
<comment type="caution">
    <text evidence="4">The sequence shown here is derived from an EMBL/GenBank/DDBJ whole genome shotgun (WGS) entry which is preliminary data.</text>
</comment>
<evidence type="ECO:0000313" key="4">
    <source>
        <dbReference type="EMBL" id="TWT72364.1"/>
    </source>
</evidence>
<dbReference type="Proteomes" id="UP000317238">
    <property type="component" value="Unassembled WGS sequence"/>
</dbReference>
<reference evidence="4 5" key="1">
    <citation type="submission" date="2019-02" db="EMBL/GenBank/DDBJ databases">
        <title>Deep-cultivation of Planctomycetes and their phenomic and genomic characterization uncovers novel biology.</title>
        <authorList>
            <person name="Wiegand S."/>
            <person name="Jogler M."/>
            <person name="Boedeker C."/>
            <person name="Pinto D."/>
            <person name="Vollmers J."/>
            <person name="Rivas-Marin E."/>
            <person name="Kohn T."/>
            <person name="Peeters S.H."/>
            <person name="Heuer A."/>
            <person name="Rast P."/>
            <person name="Oberbeckmann S."/>
            <person name="Bunk B."/>
            <person name="Jeske O."/>
            <person name="Meyerdierks A."/>
            <person name="Storesund J.E."/>
            <person name="Kallscheuer N."/>
            <person name="Luecker S."/>
            <person name="Lage O.M."/>
            <person name="Pohl T."/>
            <person name="Merkel B.J."/>
            <person name="Hornburger P."/>
            <person name="Mueller R.-W."/>
            <person name="Bruemmer F."/>
            <person name="Labrenz M."/>
            <person name="Spormann A.M."/>
            <person name="Op Den Camp H."/>
            <person name="Overmann J."/>
            <person name="Amann R."/>
            <person name="Jetten M.S.M."/>
            <person name="Mascher T."/>
            <person name="Medema M.H."/>
            <person name="Devos D.P."/>
            <person name="Kaster A.-K."/>
            <person name="Ovreas L."/>
            <person name="Rohde M."/>
            <person name="Galperin M.Y."/>
            <person name="Jogler C."/>
        </authorList>
    </citation>
    <scope>NUCLEOTIDE SEQUENCE [LARGE SCALE GENOMIC DNA]</scope>
    <source>
        <strain evidence="4 5">Pan14r</strain>
    </source>
</reference>
<sequence>MSEDNSKHYLRHFDDDGAPAPHIESMAQHGITFDRAFSNAPVCSVARTTLITCCYGPRIGTQYHRRSKLAQLPTDVEMFPAYLRAAGYFTTNNAKEDYNAQRRDEPWDQSGRNASWKNRPNAQTPFFHVQTFTDSHESRLHFSKSDMQKPNQTASDAVRLQPYFPDTDLFRYTRARYHDRMMIIDDLVGGVLEELKTAGELENTFVFYFGDHGGVLPRSKGYAYESGLHVPLVVRVGENVQSLAGRAIGTRTDGFVEFVDFGATVLALAGVDVPDSIDGKPFLGPGVDAAAVDRRDEAFGYADRFDEKYEMVRTLRIGDWKYMRCFEGYLPDGLQNNYRYKQLAFTQWRQLHQAGKLNDVQSQFFAAKPAELLFDLSQDPHEIQNLAASPEHQTKLAEMRSRLMQRLTSMPDLSLMPEAVLYEQAMDAPVPFGQEHRSEIASLLDTANLALQPFDKAQPLLEQRMAGDNPWQAYWALTAASQFGKTAASLADAARPLLNSDQPLVQTRAAEFLAIVDDGFNPWPTLRDALASADNDPEASSILNTAVYVRDFLNRQDGSDAKLRVGYKVGKSDQAQRRLDYLNDQL</sequence>
<accession>A0A5C5YB57</accession>
<name>A0A5C5YB57_9PLAN</name>
<evidence type="ECO:0000313" key="5">
    <source>
        <dbReference type="Proteomes" id="UP000317238"/>
    </source>
</evidence>
<evidence type="ECO:0000259" key="3">
    <source>
        <dbReference type="Pfam" id="PF00884"/>
    </source>
</evidence>
<dbReference type="InterPro" id="IPR000917">
    <property type="entry name" value="Sulfatase_N"/>
</dbReference>
<keyword evidence="5" id="KW-1185">Reference proteome</keyword>
<evidence type="ECO:0000256" key="2">
    <source>
        <dbReference type="ARBA" id="ARBA00022801"/>
    </source>
</evidence>
<gene>
    <name evidence="4" type="ORF">Pan14r_46840</name>
</gene>
<protein>
    <submittedName>
        <fullName evidence="4">Arylsulfatase</fullName>
        <ecNumber evidence="4">3.1.6.1</ecNumber>
    </submittedName>
</protein>
<dbReference type="InterPro" id="IPR050738">
    <property type="entry name" value="Sulfatase"/>
</dbReference>
<dbReference type="CDD" id="cd16027">
    <property type="entry name" value="SGSH"/>
    <property type="match status" value="1"/>
</dbReference>
<dbReference type="GO" id="GO:0004065">
    <property type="term" value="F:arylsulfatase activity"/>
    <property type="evidence" value="ECO:0007669"/>
    <property type="project" value="UniProtKB-EC"/>
</dbReference>
<proteinExistence type="inferred from homology"/>
<dbReference type="Pfam" id="PF00884">
    <property type="entry name" value="Sulfatase"/>
    <property type="match status" value="1"/>
</dbReference>
<dbReference type="AlphaFoldDB" id="A0A5C5YB57"/>
<feature type="domain" description="Sulfatase N-terminal" evidence="3">
    <location>
        <begin position="1"/>
        <end position="271"/>
    </location>
</feature>
<dbReference type="SUPFAM" id="SSF53649">
    <property type="entry name" value="Alkaline phosphatase-like"/>
    <property type="match status" value="1"/>
</dbReference>
<organism evidence="4 5">
    <name type="scientific">Crateriforma conspicua</name>
    <dbReference type="NCBI Taxonomy" id="2527996"/>
    <lineage>
        <taxon>Bacteria</taxon>
        <taxon>Pseudomonadati</taxon>
        <taxon>Planctomycetota</taxon>
        <taxon>Planctomycetia</taxon>
        <taxon>Planctomycetales</taxon>
        <taxon>Planctomycetaceae</taxon>
        <taxon>Crateriforma</taxon>
    </lineage>
</organism>
<dbReference type="InterPro" id="IPR017850">
    <property type="entry name" value="Alkaline_phosphatase_core_sf"/>
</dbReference>
<dbReference type="Gene3D" id="3.40.720.10">
    <property type="entry name" value="Alkaline Phosphatase, subunit A"/>
    <property type="match status" value="1"/>
</dbReference>
<dbReference type="EMBL" id="SJPL01000001">
    <property type="protein sequence ID" value="TWT72364.1"/>
    <property type="molecule type" value="Genomic_DNA"/>
</dbReference>
<dbReference type="PANTHER" id="PTHR42693">
    <property type="entry name" value="ARYLSULFATASE FAMILY MEMBER"/>
    <property type="match status" value="1"/>
</dbReference>
<dbReference type="PANTHER" id="PTHR42693:SF53">
    <property type="entry name" value="ENDO-4-O-SULFATASE"/>
    <property type="match status" value="1"/>
</dbReference>
<dbReference type="EC" id="3.1.6.1" evidence="4"/>
<evidence type="ECO:0000256" key="1">
    <source>
        <dbReference type="ARBA" id="ARBA00008779"/>
    </source>
</evidence>